<dbReference type="PANTHER" id="PTHR10458">
    <property type="entry name" value="PEPTIDE DEFORMYLASE"/>
    <property type="match status" value="1"/>
</dbReference>
<dbReference type="Gene3D" id="3.90.45.10">
    <property type="entry name" value="Peptide deformylase"/>
    <property type="match status" value="1"/>
</dbReference>
<dbReference type="AlphaFoldDB" id="A0A2P8DCI0"/>
<keyword evidence="4" id="KW-0648">Protein biosynthesis</keyword>
<dbReference type="PRINTS" id="PR01576">
    <property type="entry name" value="PDEFORMYLASE"/>
</dbReference>
<comment type="function">
    <text evidence="4">Removes the formyl group from the N-terminal Met of newly synthesized proteins. Requires at least a dipeptide for an efficient rate of reaction. N-terminal L-methionine is a prerequisite for activity but the enzyme has broad specificity at other positions.</text>
</comment>
<dbReference type="Proteomes" id="UP000240572">
    <property type="component" value="Unassembled WGS sequence"/>
</dbReference>
<dbReference type="RefSeq" id="WP_106521608.1">
    <property type="nucleotide sequence ID" value="NZ_PYGD01000001.1"/>
</dbReference>
<dbReference type="NCBIfam" id="NF001159">
    <property type="entry name" value="PRK00150.1-3"/>
    <property type="match status" value="1"/>
</dbReference>
<dbReference type="SUPFAM" id="SSF56420">
    <property type="entry name" value="Peptide deformylase"/>
    <property type="match status" value="1"/>
</dbReference>
<evidence type="ECO:0000313" key="7">
    <source>
        <dbReference type="Proteomes" id="UP000240572"/>
    </source>
</evidence>
<evidence type="ECO:0000256" key="4">
    <source>
        <dbReference type="HAMAP-Rule" id="MF_00163"/>
    </source>
</evidence>
<dbReference type="CDD" id="cd00487">
    <property type="entry name" value="Pep_deformylase"/>
    <property type="match status" value="1"/>
</dbReference>
<dbReference type="HAMAP" id="MF_00163">
    <property type="entry name" value="Pep_deformylase"/>
    <property type="match status" value="1"/>
</dbReference>
<dbReference type="EC" id="3.5.1.88" evidence="4"/>
<evidence type="ECO:0000256" key="3">
    <source>
        <dbReference type="ARBA" id="ARBA00022801"/>
    </source>
</evidence>
<evidence type="ECO:0000313" key="6">
    <source>
        <dbReference type="EMBL" id="PSK94926.1"/>
    </source>
</evidence>
<feature type="chain" id="PRO_5015139161" description="Peptide deformylase" evidence="5">
    <location>
        <begin position="21"/>
        <end position="217"/>
    </location>
</feature>
<gene>
    <name evidence="4" type="primary">def</name>
    <name evidence="6" type="ORF">B0I18_1011089</name>
</gene>
<dbReference type="Pfam" id="PF01327">
    <property type="entry name" value="Pep_deformylase"/>
    <property type="match status" value="1"/>
</dbReference>
<keyword evidence="3 4" id="KW-0378">Hydrolase</keyword>
<feature type="binding site" evidence="4">
    <location>
        <position position="181"/>
    </location>
    <ligand>
        <name>Fe cation</name>
        <dbReference type="ChEBI" id="CHEBI:24875"/>
    </ligand>
</feature>
<comment type="catalytic activity">
    <reaction evidence="4">
        <text>N-terminal N-formyl-L-methionyl-[peptide] + H2O = N-terminal L-methionyl-[peptide] + formate</text>
        <dbReference type="Rhea" id="RHEA:24420"/>
        <dbReference type="Rhea" id="RHEA-COMP:10639"/>
        <dbReference type="Rhea" id="RHEA-COMP:10640"/>
        <dbReference type="ChEBI" id="CHEBI:15377"/>
        <dbReference type="ChEBI" id="CHEBI:15740"/>
        <dbReference type="ChEBI" id="CHEBI:49298"/>
        <dbReference type="ChEBI" id="CHEBI:64731"/>
        <dbReference type="EC" id="3.5.1.88"/>
    </reaction>
</comment>
<feature type="binding site" evidence="4">
    <location>
        <position position="135"/>
    </location>
    <ligand>
        <name>Fe cation</name>
        <dbReference type="ChEBI" id="CHEBI:24875"/>
    </ligand>
</feature>
<evidence type="ECO:0000256" key="2">
    <source>
        <dbReference type="ARBA" id="ARBA00022723"/>
    </source>
</evidence>
<accession>A0A2P8DCI0</accession>
<comment type="caution">
    <text evidence="6">The sequence shown here is derived from an EMBL/GenBank/DDBJ whole genome shotgun (WGS) entry which is preliminary data.</text>
</comment>
<feature type="signal peptide" evidence="5">
    <location>
        <begin position="1"/>
        <end position="20"/>
    </location>
</feature>
<keyword evidence="5" id="KW-0732">Signal</keyword>
<dbReference type="GO" id="GO:0042586">
    <property type="term" value="F:peptide deformylase activity"/>
    <property type="evidence" value="ECO:0007669"/>
    <property type="project" value="UniProtKB-UniRule"/>
</dbReference>
<evidence type="ECO:0000256" key="1">
    <source>
        <dbReference type="ARBA" id="ARBA00010759"/>
    </source>
</evidence>
<reference evidence="6 7" key="1">
    <citation type="submission" date="2018-03" db="EMBL/GenBank/DDBJ databases">
        <title>Genomic Encyclopedia of Type Strains, Phase III (KMG-III): the genomes of soil and plant-associated and newly described type strains.</title>
        <authorList>
            <person name="Whitman W."/>
        </authorList>
    </citation>
    <scope>NUCLEOTIDE SEQUENCE [LARGE SCALE GENOMIC DNA]</scope>
    <source>
        <strain evidence="6 7">CGMCC 1.12700</strain>
    </source>
</reference>
<keyword evidence="4" id="KW-0408">Iron</keyword>
<name>A0A2P8DCI0_9BACT</name>
<protein>
    <recommendedName>
        <fullName evidence="4">Peptide deformylase</fullName>
        <shortName evidence="4">PDF</shortName>
        <ecNumber evidence="4">3.5.1.88</ecNumber>
    </recommendedName>
    <alternativeName>
        <fullName evidence="4">Polypeptide deformylase</fullName>
    </alternativeName>
</protein>
<dbReference type="PANTHER" id="PTHR10458:SF22">
    <property type="entry name" value="PEPTIDE DEFORMYLASE"/>
    <property type="match status" value="1"/>
</dbReference>
<dbReference type="EMBL" id="PYGD01000001">
    <property type="protein sequence ID" value="PSK94926.1"/>
    <property type="molecule type" value="Genomic_DNA"/>
</dbReference>
<comment type="cofactor">
    <cofactor evidence="4">
        <name>Fe(2+)</name>
        <dbReference type="ChEBI" id="CHEBI:29033"/>
    </cofactor>
    <text evidence="4">Binds 1 Fe(2+) ion.</text>
</comment>
<comment type="similarity">
    <text evidence="1 4">Belongs to the polypeptide deformylase family.</text>
</comment>
<evidence type="ECO:0000256" key="5">
    <source>
        <dbReference type="SAM" id="SignalP"/>
    </source>
</evidence>
<dbReference type="InterPro" id="IPR023635">
    <property type="entry name" value="Peptide_deformylase"/>
</dbReference>
<proteinExistence type="inferred from homology"/>
<dbReference type="GO" id="GO:0046872">
    <property type="term" value="F:metal ion binding"/>
    <property type="evidence" value="ECO:0007669"/>
    <property type="project" value="UniProtKB-KW"/>
</dbReference>
<keyword evidence="7" id="KW-1185">Reference proteome</keyword>
<feature type="binding site" evidence="4">
    <location>
        <position position="177"/>
    </location>
    <ligand>
        <name>Fe cation</name>
        <dbReference type="ChEBI" id="CHEBI:24875"/>
    </ligand>
</feature>
<sequence length="217" mass="24297">MKKFLFSGLLLAGLVPGAAAQRLSAGEKALITSGDTATKLRVIQIDRPGDSLVLKRNSQDINPADPLLPLLARRMYLAMRDTANPGVGIAAPQVGINRNLFWVQRFDKAGKPFELYLNPEITWRSALLKKGKEGCLSVPGGKEEVLRNYTIRVRYTNSKGQRREEMVEGYTAVIFQHETDHIRGTLFIDRLATQDRVPLTPVSDKIQLYLEQVPERL</sequence>
<dbReference type="GO" id="GO:0006412">
    <property type="term" value="P:translation"/>
    <property type="evidence" value="ECO:0007669"/>
    <property type="project" value="UniProtKB-UniRule"/>
</dbReference>
<feature type="active site" evidence="4">
    <location>
        <position position="178"/>
    </location>
</feature>
<organism evidence="6 7">
    <name type="scientific">Taibaiella chishuiensis</name>
    <dbReference type="NCBI Taxonomy" id="1434707"/>
    <lineage>
        <taxon>Bacteria</taxon>
        <taxon>Pseudomonadati</taxon>
        <taxon>Bacteroidota</taxon>
        <taxon>Chitinophagia</taxon>
        <taxon>Chitinophagales</taxon>
        <taxon>Chitinophagaceae</taxon>
        <taxon>Taibaiella</taxon>
    </lineage>
</organism>
<dbReference type="NCBIfam" id="TIGR00079">
    <property type="entry name" value="pept_deformyl"/>
    <property type="match status" value="1"/>
</dbReference>
<keyword evidence="2 4" id="KW-0479">Metal-binding</keyword>
<dbReference type="InterPro" id="IPR036821">
    <property type="entry name" value="Peptide_deformylase_sf"/>
</dbReference>
<dbReference type="OrthoDB" id="5493262at2"/>